<dbReference type="Gene3D" id="3.30.428.10">
    <property type="entry name" value="HIT-like"/>
    <property type="match status" value="1"/>
</dbReference>
<evidence type="ECO:0000313" key="1">
    <source>
        <dbReference type="EMBL" id="SCF28554.1"/>
    </source>
</evidence>
<accession>A0A1C4Z6P5</accession>
<sequence length="209" mass="23199">MALRPDEFYDHALAAADGEHRLPLARMTGWDISPFDPDGLRVAPLRPPVLPEPARHGEDPSDCDACRKRNEGIWFNERWRLIRIKGVAVPLVLMLMPLEHHDMEDLPDDLAAELGLLSTRIARHVQALPHISRAHVYRFGDGGAHLHVWFFARPEGQAQLFGSWLVAWDDLLPEYPSDVADADADLVADALVASHGGHRLSDPGDSVPA</sequence>
<evidence type="ECO:0008006" key="3">
    <source>
        <dbReference type="Google" id="ProtNLM"/>
    </source>
</evidence>
<dbReference type="InterPro" id="IPR036265">
    <property type="entry name" value="HIT-like_sf"/>
</dbReference>
<dbReference type="Proteomes" id="UP000198224">
    <property type="component" value="Chromosome I"/>
</dbReference>
<reference evidence="2" key="1">
    <citation type="submission" date="2016-06" db="EMBL/GenBank/DDBJ databases">
        <authorList>
            <person name="Varghese N."/>
            <person name="Submissions Spin"/>
        </authorList>
    </citation>
    <scope>NUCLEOTIDE SEQUENCE [LARGE SCALE GENOMIC DNA]</scope>
    <source>
        <strain evidence="2">DSM 45160</strain>
    </source>
</reference>
<dbReference type="EMBL" id="LT607409">
    <property type="protein sequence ID" value="SCF28554.1"/>
    <property type="molecule type" value="Genomic_DNA"/>
</dbReference>
<dbReference type="RefSeq" id="WP_088990829.1">
    <property type="nucleotide sequence ID" value="NZ_LT607409.1"/>
</dbReference>
<dbReference type="AlphaFoldDB" id="A0A1C4Z6P5"/>
<dbReference type="SUPFAM" id="SSF54197">
    <property type="entry name" value="HIT-like"/>
    <property type="match status" value="1"/>
</dbReference>
<organism evidence="1 2">
    <name type="scientific">Micromonospora chokoriensis</name>
    <dbReference type="NCBI Taxonomy" id="356851"/>
    <lineage>
        <taxon>Bacteria</taxon>
        <taxon>Bacillati</taxon>
        <taxon>Actinomycetota</taxon>
        <taxon>Actinomycetes</taxon>
        <taxon>Micromonosporales</taxon>
        <taxon>Micromonosporaceae</taxon>
        <taxon>Micromonospora</taxon>
    </lineage>
</organism>
<protein>
    <recommendedName>
        <fullName evidence="3">Diadenosine tetraphosphate (Ap4A) hydrolase</fullName>
    </recommendedName>
</protein>
<proteinExistence type="predicted"/>
<name>A0A1C4Z6P5_9ACTN</name>
<keyword evidence="2" id="KW-1185">Reference proteome</keyword>
<evidence type="ECO:0000313" key="2">
    <source>
        <dbReference type="Proteomes" id="UP000198224"/>
    </source>
</evidence>
<gene>
    <name evidence="1" type="ORF">GA0070612_5882</name>
</gene>